<accession>A0A4Q7P083</accession>
<dbReference type="PANTHER" id="PTHR43155:SF2">
    <property type="entry name" value="CYCLIC DI-GMP PHOSPHODIESTERASE PA4108"/>
    <property type="match status" value="1"/>
</dbReference>
<sequence>MKIYQKKYLENLRKTARISEYGNDRYKDFDDFLTDRSRRQDLLLQYSRENTGLLRDNLMPLLDDILSASEEDIRELTEFSGALMGDHKDTVLQYYISYAVVTYARKYGKRDLLIRELYQTGMSLYYLESMMRRVNLSRYCWKMRMMFGEAASFIRIYDEIEDTETRGYIHRAMGNLALTYSVLNQDGLHKKMAAIRNSLEILNDPVYQEKTPSLPWDIYIYKSHQERTAALGGLRENCGNLQFVREVMESAQYIHASQLEASRMRGEPMQPQWQYAYEAAQYHCGIFSLSDLMHALEGIYTGISPKDFSQQGMFANVFLPGVYASYMAKEPDFLQSKKSVLTYMYSRLIQYMKSAPNDRNQERLFFYLLSTVMTFVEYPGGIQLKDLAMELIAARGPLTYIHSGMTARLAKLMAEEAVEKIPETLVGIAGTGNIEEVRLKKEDICSQAYNSGFLHDVGVLNFLSLVTLTGRQWMEEERLLFQFHTSAGKKILAQSQSTKLYAAVAEGHHKWYDGTGGYPDLYVRPEGPEAILTDLVSIADKLDGMTDDKALHLRKAVSLDDAVEKICREAGTRYAPHFAALLGPLRPRLQKILEEGRREAYAEIYRMTADQD</sequence>
<reference evidence="2 3" key="1">
    <citation type="submission" date="2019-02" db="EMBL/GenBank/DDBJ databases">
        <title>Genomic Encyclopedia of Type Strains, Phase IV (KMG-IV): sequencing the most valuable type-strain genomes for metagenomic binning, comparative biology and taxonomic classification.</title>
        <authorList>
            <person name="Goeker M."/>
        </authorList>
    </citation>
    <scope>NUCLEOTIDE SEQUENCE [LARGE SCALE GENOMIC DNA]</scope>
    <source>
        <strain evidence="2 3">DSM 29486</strain>
    </source>
</reference>
<dbReference type="CDD" id="cd00077">
    <property type="entry name" value="HDc"/>
    <property type="match status" value="1"/>
</dbReference>
<evidence type="ECO:0000313" key="2">
    <source>
        <dbReference type="EMBL" id="RZS92032.1"/>
    </source>
</evidence>
<dbReference type="EMBL" id="SGXF01000010">
    <property type="protein sequence ID" value="RZS92032.1"/>
    <property type="molecule type" value="Genomic_DNA"/>
</dbReference>
<dbReference type="SUPFAM" id="SSF109604">
    <property type="entry name" value="HD-domain/PDEase-like"/>
    <property type="match status" value="1"/>
</dbReference>
<evidence type="ECO:0000259" key="1">
    <source>
        <dbReference type="PROSITE" id="PS51832"/>
    </source>
</evidence>
<dbReference type="InterPro" id="IPR003607">
    <property type="entry name" value="HD/PDEase_dom"/>
</dbReference>
<protein>
    <recommendedName>
        <fullName evidence="1">HD-GYP domain-containing protein</fullName>
    </recommendedName>
</protein>
<dbReference type="RefSeq" id="WP_130436380.1">
    <property type="nucleotide sequence ID" value="NZ_SGXF01000010.1"/>
</dbReference>
<dbReference type="InterPro" id="IPR006674">
    <property type="entry name" value="HD_domain"/>
</dbReference>
<dbReference type="Pfam" id="PF01966">
    <property type="entry name" value="HD"/>
    <property type="match status" value="1"/>
</dbReference>
<dbReference type="Proteomes" id="UP000292927">
    <property type="component" value="Unassembled WGS sequence"/>
</dbReference>
<comment type="caution">
    <text evidence="2">The sequence shown here is derived from an EMBL/GenBank/DDBJ whole genome shotgun (WGS) entry which is preliminary data.</text>
</comment>
<gene>
    <name evidence="2" type="ORF">EV209_3150</name>
</gene>
<evidence type="ECO:0000313" key="3">
    <source>
        <dbReference type="Proteomes" id="UP000292927"/>
    </source>
</evidence>
<proteinExistence type="predicted"/>
<dbReference type="Gene3D" id="1.10.3210.10">
    <property type="entry name" value="Hypothetical protein af1432"/>
    <property type="match status" value="1"/>
</dbReference>
<name>A0A4Q7P083_9FIRM</name>
<feature type="domain" description="HD-GYP" evidence="1">
    <location>
        <begin position="377"/>
        <end position="598"/>
    </location>
</feature>
<dbReference type="PROSITE" id="PS51832">
    <property type="entry name" value="HD_GYP"/>
    <property type="match status" value="1"/>
</dbReference>
<organism evidence="2 3">
    <name type="scientific">Cuneatibacter caecimuris</name>
    <dbReference type="NCBI Taxonomy" id="1796618"/>
    <lineage>
        <taxon>Bacteria</taxon>
        <taxon>Bacillati</taxon>
        <taxon>Bacillota</taxon>
        <taxon>Clostridia</taxon>
        <taxon>Lachnospirales</taxon>
        <taxon>Lachnospiraceae</taxon>
        <taxon>Cuneatibacter</taxon>
    </lineage>
</organism>
<dbReference type="OrthoDB" id="1656042at2"/>
<dbReference type="InterPro" id="IPR037522">
    <property type="entry name" value="HD_GYP_dom"/>
</dbReference>
<keyword evidence="3" id="KW-1185">Reference proteome</keyword>
<dbReference type="PANTHER" id="PTHR43155">
    <property type="entry name" value="CYCLIC DI-GMP PHOSPHODIESTERASE PA4108-RELATED"/>
    <property type="match status" value="1"/>
</dbReference>
<dbReference type="AlphaFoldDB" id="A0A4Q7P083"/>